<accession>A0ABV1HEW5</accession>
<feature type="transmembrane region" description="Helical" evidence="1">
    <location>
        <begin position="35"/>
        <end position="55"/>
    </location>
</feature>
<dbReference type="InterPro" id="IPR003675">
    <property type="entry name" value="Rce1/LyrA-like_dom"/>
</dbReference>
<name>A0ABV1HEW5_9FIRM</name>
<gene>
    <name evidence="3" type="ORF">WMO43_10250</name>
</gene>
<feature type="domain" description="CAAX prenyl protease 2/Lysostaphin resistance protein A-like" evidence="2">
    <location>
        <begin position="116"/>
        <end position="202"/>
    </location>
</feature>
<feature type="transmembrane region" description="Helical" evidence="1">
    <location>
        <begin position="283"/>
        <end position="302"/>
    </location>
</feature>
<evidence type="ECO:0000259" key="2">
    <source>
        <dbReference type="Pfam" id="PF02517"/>
    </source>
</evidence>
<dbReference type="EMBL" id="JBBMEX010000010">
    <property type="protein sequence ID" value="MEQ2558246.1"/>
    <property type="molecule type" value="Genomic_DNA"/>
</dbReference>
<dbReference type="InterPro" id="IPR052710">
    <property type="entry name" value="CAAX_protease"/>
</dbReference>
<feature type="transmembrane region" description="Helical" evidence="1">
    <location>
        <begin position="12"/>
        <end position="29"/>
    </location>
</feature>
<organism evidence="3 4">
    <name type="scientific">Maccoyibacter intestinihominis</name>
    <dbReference type="NCBI Taxonomy" id="3133499"/>
    <lineage>
        <taxon>Bacteria</taxon>
        <taxon>Bacillati</taxon>
        <taxon>Bacillota</taxon>
        <taxon>Clostridia</taxon>
        <taxon>Lachnospirales</taxon>
        <taxon>Lachnospiraceae</taxon>
        <taxon>Maccoyibacter</taxon>
    </lineage>
</organism>
<proteinExistence type="predicted"/>
<keyword evidence="1" id="KW-1133">Transmembrane helix</keyword>
<dbReference type="RefSeq" id="WP_353531099.1">
    <property type="nucleotide sequence ID" value="NZ_JBBMEX010000010.1"/>
</dbReference>
<comment type="caution">
    <text evidence="3">The sequence shown here is derived from an EMBL/GenBank/DDBJ whole genome shotgun (WGS) entry which is preliminary data.</text>
</comment>
<keyword evidence="1" id="KW-0472">Membrane</keyword>
<evidence type="ECO:0000313" key="3">
    <source>
        <dbReference type="EMBL" id="MEQ2558246.1"/>
    </source>
</evidence>
<keyword evidence="4" id="KW-1185">Reference proteome</keyword>
<feature type="transmembrane region" description="Helical" evidence="1">
    <location>
        <begin position="170"/>
        <end position="200"/>
    </location>
</feature>
<reference evidence="3 4" key="1">
    <citation type="submission" date="2024-03" db="EMBL/GenBank/DDBJ databases">
        <title>Human intestinal bacterial collection.</title>
        <authorList>
            <person name="Pauvert C."/>
            <person name="Hitch T.C.A."/>
            <person name="Clavel T."/>
        </authorList>
    </citation>
    <scope>NUCLEOTIDE SEQUENCE [LARGE SCALE GENOMIC DNA]</scope>
    <source>
        <strain evidence="3 4">CLA-AA-H185</strain>
    </source>
</reference>
<feature type="transmembrane region" description="Helical" evidence="1">
    <location>
        <begin position="121"/>
        <end position="140"/>
    </location>
</feature>
<sequence>MTTNKGVNRTFLITFLIYVGGSFLWSLIGKRFVDSFYVDIAVSQLLVCVPPFVYLKISGTKTGELIPYKKIRISDALLAVVMTYLFYPLMLVMNLLTMFFVDNTSAELATTMGQENLFLNILFVALLPAFVEEFVFRGVFYQTYRKSSMKAALVLSGLLFGCMHMNFNQFLYTCVFGMILVFMMEATGSIVTSMICHFLLNLNGVLLSGLNGSIRNASVSDAVQQSSNLASQPKILLAGLLVWGVIAVFTTAGGCAIWVHLARKNGRLELIQQKMNEAKRERIITPTLVIGMVLAVAFMVVFEIF</sequence>
<feature type="transmembrane region" description="Helical" evidence="1">
    <location>
        <begin position="76"/>
        <end position="101"/>
    </location>
</feature>
<dbReference type="Proteomes" id="UP001454489">
    <property type="component" value="Unassembled WGS sequence"/>
</dbReference>
<dbReference type="Pfam" id="PF02517">
    <property type="entry name" value="Rce1-like"/>
    <property type="match status" value="1"/>
</dbReference>
<feature type="transmembrane region" description="Helical" evidence="1">
    <location>
        <begin position="235"/>
        <end position="262"/>
    </location>
</feature>
<evidence type="ECO:0000313" key="4">
    <source>
        <dbReference type="Proteomes" id="UP001454489"/>
    </source>
</evidence>
<dbReference type="PANTHER" id="PTHR36435:SF1">
    <property type="entry name" value="CAAX AMINO TERMINAL PROTEASE FAMILY PROTEIN"/>
    <property type="match status" value="1"/>
</dbReference>
<protein>
    <submittedName>
        <fullName evidence="3">Type II CAAX endopeptidase family protein</fullName>
    </submittedName>
</protein>
<evidence type="ECO:0000256" key="1">
    <source>
        <dbReference type="SAM" id="Phobius"/>
    </source>
</evidence>
<dbReference type="PANTHER" id="PTHR36435">
    <property type="entry name" value="SLR1288 PROTEIN"/>
    <property type="match status" value="1"/>
</dbReference>
<keyword evidence="1" id="KW-0812">Transmembrane</keyword>